<dbReference type="EMBL" id="CM056820">
    <property type="protein sequence ID" value="KAJ8615399.1"/>
    <property type="molecule type" value="Genomic_DNA"/>
</dbReference>
<reference evidence="1 2" key="1">
    <citation type="journal article" date="2022" name="Hortic Res">
        <title>A haplotype resolved chromosomal level avocado genome allows analysis of novel avocado genes.</title>
        <authorList>
            <person name="Nath O."/>
            <person name="Fletcher S.J."/>
            <person name="Hayward A."/>
            <person name="Shaw L.M."/>
            <person name="Masouleh A.K."/>
            <person name="Furtado A."/>
            <person name="Henry R.J."/>
            <person name="Mitter N."/>
        </authorList>
    </citation>
    <scope>NUCLEOTIDE SEQUENCE [LARGE SCALE GENOMIC DNA]</scope>
    <source>
        <strain evidence="2">cv. Hass</strain>
    </source>
</reference>
<keyword evidence="2" id="KW-1185">Reference proteome</keyword>
<name>A0ACC2K2R1_PERAE</name>
<dbReference type="Proteomes" id="UP001234297">
    <property type="component" value="Chromosome 12"/>
</dbReference>
<sequence length="75" mass="7742">MAAVVAGPKGDRWRGRLRWIMAAAQVQQVAGRCGGELNQPLGCFGAAACSGYCSWLADKLPAAVAGCWLAIPLGP</sequence>
<organism evidence="1 2">
    <name type="scientific">Persea americana</name>
    <name type="common">Avocado</name>
    <dbReference type="NCBI Taxonomy" id="3435"/>
    <lineage>
        <taxon>Eukaryota</taxon>
        <taxon>Viridiplantae</taxon>
        <taxon>Streptophyta</taxon>
        <taxon>Embryophyta</taxon>
        <taxon>Tracheophyta</taxon>
        <taxon>Spermatophyta</taxon>
        <taxon>Magnoliopsida</taxon>
        <taxon>Magnoliidae</taxon>
        <taxon>Laurales</taxon>
        <taxon>Lauraceae</taxon>
        <taxon>Persea</taxon>
    </lineage>
</organism>
<proteinExistence type="predicted"/>
<comment type="caution">
    <text evidence="1">The sequence shown here is derived from an EMBL/GenBank/DDBJ whole genome shotgun (WGS) entry which is preliminary data.</text>
</comment>
<accession>A0ACC2K2R1</accession>
<gene>
    <name evidence="1" type="ORF">MRB53_034771</name>
</gene>
<evidence type="ECO:0000313" key="2">
    <source>
        <dbReference type="Proteomes" id="UP001234297"/>
    </source>
</evidence>
<evidence type="ECO:0000313" key="1">
    <source>
        <dbReference type="EMBL" id="KAJ8615399.1"/>
    </source>
</evidence>
<protein>
    <submittedName>
        <fullName evidence="1">Uncharacterized protein</fullName>
    </submittedName>
</protein>